<keyword evidence="4" id="KW-0436">Ligase</keyword>
<evidence type="ECO:0000313" key="4">
    <source>
        <dbReference type="EMBL" id="RLV51656.1"/>
    </source>
</evidence>
<dbReference type="Gene3D" id="3.30.470.20">
    <property type="entry name" value="ATP-grasp fold, B domain"/>
    <property type="match status" value="1"/>
</dbReference>
<name>A0A3L8P962_9ACTN</name>
<keyword evidence="5" id="KW-1185">Reference proteome</keyword>
<evidence type="ECO:0000313" key="5">
    <source>
        <dbReference type="Proteomes" id="UP000282515"/>
    </source>
</evidence>
<accession>A0A3L8P962</accession>
<keyword evidence="2" id="KW-0092">Biotin</keyword>
<evidence type="ECO:0000259" key="3">
    <source>
        <dbReference type="Pfam" id="PF02786"/>
    </source>
</evidence>
<evidence type="ECO:0000256" key="2">
    <source>
        <dbReference type="ARBA" id="ARBA00023267"/>
    </source>
</evidence>
<dbReference type="InterPro" id="IPR013815">
    <property type="entry name" value="ATP_grasp_subdomain_1"/>
</dbReference>
<dbReference type="AlphaFoldDB" id="A0A3L8P962"/>
<dbReference type="Pfam" id="PF02786">
    <property type="entry name" value="CPSase_L_D2"/>
    <property type="match status" value="1"/>
</dbReference>
<evidence type="ECO:0000256" key="1">
    <source>
        <dbReference type="ARBA" id="ARBA00013263"/>
    </source>
</evidence>
<dbReference type="GO" id="GO:0004075">
    <property type="term" value="F:biotin carboxylase activity"/>
    <property type="evidence" value="ECO:0007669"/>
    <property type="project" value="UniProtKB-EC"/>
</dbReference>
<feature type="non-terminal residue" evidence="4">
    <location>
        <position position="1"/>
    </location>
</feature>
<comment type="caution">
    <text evidence="4">The sequence shown here is derived from an EMBL/GenBank/DDBJ whole genome shotgun (WGS) entry which is preliminary data.</text>
</comment>
<dbReference type="InterPro" id="IPR005479">
    <property type="entry name" value="CPAse_ATP-bd"/>
</dbReference>
<dbReference type="InterPro" id="IPR050856">
    <property type="entry name" value="Biotin_carboxylase_complex"/>
</dbReference>
<dbReference type="GO" id="GO:0005524">
    <property type="term" value="F:ATP binding"/>
    <property type="evidence" value="ECO:0007669"/>
    <property type="project" value="InterPro"/>
</dbReference>
<organism evidence="4 5">
    <name type="scientific">Aeromicrobium phragmitis</name>
    <dbReference type="NCBI Taxonomy" id="2478914"/>
    <lineage>
        <taxon>Bacteria</taxon>
        <taxon>Bacillati</taxon>
        <taxon>Actinomycetota</taxon>
        <taxon>Actinomycetes</taxon>
        <taxon>Propionibacteriales</taxon>
        <taxon>Nocardioidaceae</taxon>
        <taxon>Aeromicrobium</taxon>
    </lineage>
</organism>
<feature type="domain" description="Carbamoyl phosphate synthase ATP-binding" evidence="3">
    <location>
        <begin position="6"/>
        <end position="121"/>
    </location>
</feature>
<dbReference type="Proteomes" id="UP000282515">
    <property type="component" value="Unassembled WGS sequence"/>
</dbReference>
<dbReference type="EMBL" id="RDBF01000173">
    <property type="protein sequence ID" value="RLV51656.1"/>
    <property type="molecule type" value="Genomic_DNA"/>
</dbReference>
<dbReference type="Gene3D" id="3.30.1490.20">
    <property type="entry name" value="ATP-grasp fold, A domain"/>
    <property type="match status" value="1"/>
</dbReference>
<dbReference type="PANTHER" id="PTHR18866:SF33">
    <property type="entry name" value="METHYLCROTONOYL-COA CARBOXYLASE SUBUNIT ALPHA, MITOCHONDRIAL-RELATED"/>
    <property type="match status" value="1"/>
</dbReference>
<keyword evidence="4" id="KW-0670">Pyruvate</keyword>
<protein>
    <recommendedName>
        <fullName evidence="1">biotin carboxylase</fullName>
        <ecNumber evidence="1">6.3.4.14</ecNumber>
    </recommendedName>
</protein>
<dbReference type="SUPFAM" id="SSF56059">
    <property type="entry name" value="Glutathione synthetase ATP-binding domain-like"/>
    <property type="match status" value="1"/>
</dbReference>
<reference evidence="4 5" key="1">
    <citation type="submission" date="2018-10" db="EMBL/GenBank/DDBJ databases">
        <title>Aeromicrobium sp. 9W16Y-2 whole genome shotgun sequence.</title>
        <authorList>
            <person name="Li F."/>
        </authorList>
    </citation>
    <scope>NUCLEOTIDE SEQUENCE [LARGE SCALE GENOMIC DNA]</scope>
    <source>
        <strain evidence="4 5">9W16Y-2</strain>
    </source>
</reference>
<dbReference type="PANTHER" id="PTHR18866">
    <property type="entry name" value="CARBOXYLASE:PYRUVATE/ACETYL-COA/PROPIONYL-COA CARBOXYLASE"/>
    <property type="match status" value="1"/>
</dbReference>
<sequence length="122" mass="13275">PDVLVEGAAGLDYPLFVKAIAGGGGRGMRRVDEPSQLRAAIETCMREAEAAFGDPAVFIEQAVLNPRHIEVQVLADATGDTLHLFERDCSVQRRHQKVVEIAPAPGLDPELRERICADAVRF</sequence>
<feature type="non-terminal residue" evidence="4">
    <location>
        <position position="122"/>
    </location>
</feature>
<gene>
    <name evidence="4" type="ORF">D9V41_16830</name>
</gene>
<proteinExistence type="predicted"/>
<dbReference type="EC" id="6.3.4.14" evidence="1"/>